<comment type="caution">
    <text evidence="2">The sequence shown here is derived from an EMBL/GenBank/DDBJ whole genome shotgun (WGS) entry which is preliminary data.</text>
</comment>
<gene>
    <name evidence="2" type="ORF">BXT89_13755</name>
</gene>
<reference evidence="2 3" key="1">
    <citation type="submission" date="2017-01" db="EMBL/GenBank/DDBJ databases">
        <title>Draft genome sequence of Pseudomonas pachastrellae type strain CCUG 46540T from a deep sea.</title>
        <authorList>
            <person name="Gomila M."/>
            <person name="Mulet M."/>
            <person name="Lalucat J."/>
            <person name="Garcia-Valdes E."/>
        </authorList>
    </citation>
    <scope>NUCLEOTIDE SEQUENCE [LARGE SCALE GENOMIC DNA]</scope>
    <source>
        <strain evidence="2 3">CCUG 46540</strain>
    </source>
</reference>
<feature type="transmembrane region" description="Helical" evidence="1">
    <location>
        <begin position="7"/>
        <end position="32"/>
    </location>
</feature>
<evidence type="ECO:0008006" key="4">
    <source>
        <dbReference type="Google" id="ProtNLM"/>
    </source>
</evidence>
<dbReference type="Pfam" id="PF16074">
    <property type="entry name" value="PilW"/>
    <property type="match status" value="1"/>
</dbReference>
<name>A0A1S8DEF1_9GAMM</name>
<dbReference type="STRING" id="254161.SAMN05216256_12631"/>
<sequence>MKHSQQGLTLVELMIALLLGLLLSFAAIQLLVSNQRTFSLQEAVAGVNEDGQTVLRYIAADIRNAGRGGQIEGFVQPVVLALSVDDSEGNPVAFQSTDGGANGNDVLVVSYLAQRACQGADLTAGGANPEGEIVVNRYFVVDDSLWCASVRQLEGGGYAALAPNAVELISGVDSFQVLYGVDGSLNGEIGATRFVSATDLAAADSVVSIRVGLLLRSSDTTLPVPAGGQTVSVLDQQVVTPEDRAIRRVFSTTAQVRNVYWDGI</sequence>
<keyword evidence="1" id="KW-1133">Transmembrane helix</keyword>
<dbReference type="OrthoDB" id="5296662at2"/>
<accession>A0A1S8DEF1</accession>
<proteinExistence type="predicted"/>
<protein>
    <recommendedName>
        <fullName evidence="4">Prepilin-type N-terminal cleavage/methylation domain-containing protein</fullName>
    </recommendedName>
</protein>
<dbReference type="NCBIfam" id="TIGR02532">
    <property type="entry name" value="IV_pilin_GFxxxE"/>
    <property type="match status" value="1"/>
</dbReference>
<evidence type="ECO:0000313" key="2">
    <source>
        <dbReference type="EMBL" id="ONM43239.1"/>
    </source>
</evidence>
<dbReference type="RefSeq" id="WP_083728253.1">
    <property type="nucleotide sequence ID" value="NZ_FOUD01000026.1"/>
</dbReference>
<organism evidence="2 3">
    <name type="scientific">Halopseudomonas pachastrellae</name>
    <dbReference type="NCBI Taxonomy" id="254161"/>
    <lineage>
        <taxon>Bacteria</taxon>
        <taxon>Pseudomonadati</taxon>
        <taxon>Pseudomonadota</taxon>
        <taxon>Gammaproteobacteria</taxon>
        <taxon>Pseudomonadales</taxon>
        <taxon>Pseudomonadaceae</taxon>
        <taxon>Halopseudomonas</taxon>
    </lineage>
</organism>
<evidence type="ECO:0000256" key="1">
    <source>
        <dbReference type="SAM" id="Phobius"/>
    </source>
</evidence>
<keyword evidence="1" id="KW-0812">Transmembrane</keyword>
<dbReference type="AlphaFoldDB" id="A0A1S8DEF1"/>
<dbReference type="PROSITE" id="PS00409">
    <property type="entry name" value="PROKAR_NTER_METHYL"/>
    <property type="match status" value="1"/>
</dbReference>
<dbReference type="InterPro" id="IPR032092">
    <property type="entry name" value="PilW"/>
</dbReference>
<keyword evidence="3" id="KW-1185">Reference proteome</keyword>
<dbReference type="Proteomes" id="UP000242847">
    <property type="component" value="Unassembled WGS sequence"/>
</dbReference>
<dbReference type="Pfam" id="PF07963">
    <property type="entry name" value="N_methyl"/>
    <property type="match status" value="1"/>
</dbReference>
<dbReference type="InterPro" id="IPR012902">
    <property type="entry name" value="N_methyl_site"/>
</dbReference>
<dbReference type="GO" id="GO:0043683">
    <property type="term" value="P:type IV pilus assembly"/>
    <property type="evidence" value="ECO:0007669"/>
    <property type="project" value="InterPro"/>
</dbReference>
<keyword evidence="1" id="KW-0472">Membrane</keyword>
<dbReference type="EMBL" id="MUBC01000032">
    <property type="protein sequence ID" value="ONM43239.1"/>
    <property type="molecule type" value="Genomic_DNA"/>
</dbReference>
<evidence type="ECO:0000313" key="3">
    <source>
        <dbReference type="Proteomes" id="UP000242847"/>
    </source>
</evidence>